<dbReference type="InterPro" id="IPR013762">
    <property type="entry name" value="Integrase-like_cat_sf"/>
</dbReference>
<dbReference type="GO" id="GO:0006310">
    <property type="term" value="P:DNA recombination"/>
    <property type="evidence" value="ECO:0007669"/>
    <property type="project" value="UniProtKB-KW"/>
</dbReference>
<dbReference type="InterPro" id="IPR010998">
    <property type="entry name" value="Integrase_recombinase_N"/>
</dbReference>
<evidence type="ECO:0000313" key="8">
    <source>
        <dbReference type="Proteomes" id="UP000601435"/>
    </source>
</evidence>
<comment type="caution">
    <text evidence="7">The sequence shown here is derived from an EMBL/GenBank/DDBJ whole genome shotgun (WGS) entry which is preliminary data.</text>
</comment>
<dbReference type="InterPro" id="IPR052925">
    <property type="entry name" value="Phage_Integrase-like_Recomb"/>
</dbReference>
<dbReference type="Gene3D" id="1.10.10.970">
    <property type="entry name" value="RNA 2'-phosphotransferase, Tpt1/KptA family, N-terminal domain"/>
    <property type="match status" value="1"/>
</dbReference>
<feature type="region of interest" description="Disordered" evidence="6">
    <location>
        <begin position="920"/>
        <end position="1017"/>
    </location>
</feature>
<feature type="region of interest" description="Disordered" evidence="6">
    <location>
        <begin position="234"/>
        <end position="255"/>
    </location>
</feature>
<organism evidence="7 8">
    <name type="scientific">Symbiodinium necroappetens</name>
    <dbReference type="NCBI Taxonomy" id="1628268"/>
    <lineage>
        <taxon>Eukaryota</taxon>
        <taxon>Sar</taxon>
        <taxon>Alveolata</taxon>
        <taxon>Dinophyceae</taxon>
        <taxon>Suessiales</taxon>
        <taxon>Symbiodiniaceae</taxon>
        <taxon>Symbiodinium</taxon>
    </lineage>
</organism>
<dbReference type="Proteomes" id="UP000601435">
    <property type="component" value="Unassembled WGS sequence"/>
</dbReference>
<dbReference type="InterPro" id="IPR042081">
    <property type="entry name" value="RNA_2'-PTrans_C"/>
</dbReference>
<keyword evidence="3" id="KW-0238">DNA-binding</keyword>
<feature type="region of interest" description="Disordered" evidence="6">
    <location>
        <begin position="625"/>
        <end position="692"/>
    </location>
</feature>
<dbReference type="InterPro" id="IPR002745">
    <property type="entry name" value="Ptrans_KptA/Tpt1"/>
</dbReference>
<dbReference type="PANTHER" id="PTHR34605">
    <property type="entry name" value="PHAGE_INTEGRASE DOMAIN-CONTAINING PROTEIN"/>
    <property type="match status" value="1"/>
</dbReference>
<dbReference type="GO" id="GO:0003677">
    <property type="term" value="F:DNA binding"/>
    <property type="evidence" value="ECO:0007669"/>
    <property type="project" value="UniProtKB-KW"/>
</dbReference>
<protein>
    <recommendedName>
        <fullName evidence="2">2'-phosphotransferase</fullName>
        <ecNumber evidence="2">2.7.1.160</ecNumber>
    </recommendedName>
</protein>
<dbReference type="SUPFAM" id="SSF56399">
    <property type="entry name" value="ADP-ribosylation"/>
    <property type="match status" value="1"/>
</dbReference>
<evidence type="ECO:0000256" key="1">
    <source>
        <dbReference type="ARBA" id="ARBA00003343"/>
    </source>
</evidence>
<comment type="function">
    <text evidence="1">Catalyzes the last step of tRNA splicing, the transfer of the splice junction 2'-phosphate from ligated tRNA to NAD to produce ADP-ribose 1''-2'' cyclic phosphate.</text>
</comment>
<dbReference type="PANTHER" id="PTHR34605:SF3">
    <property type="entry name" value="P CELL-TYPE AGGLUTINATION PROTEIN MAP4-LIKE-RELATED"/>
    <property type="match status" value="1"/>
</dbReference>
<dbReference type="InterPro" id="IPR011010">
    <property type="entry name" value="DNA_brk_join_enz"/>
</dbReference>
<dbReference type="Gene3D" id="3.20.170.30">
    <property type="match status" value="1"/>
</dbReference>
<dbReference type="EC" id="2.7.1.160" evidence="2"/>
<evidence type="ECO:0000256" key="6">
    <source>
        <dbReference type="SAM" id="MobiDB-lite"/>
    </source>
</evidence>
<evidence type="ECO:0000256" key="4">
    <source>
        <dbReference type="ARBA" id="ARBA00023172"/>
    </source>
</evidence>
<dbReference type="Gene3D" id="1.10.150.130">
    <property type="match status" value="1"/>
</dbReference>
<dbReference type="Pfam" id="PF01885">
    <property type="entry name" value="PTS_2-RNA"/>
    <property type="match status" value="1"/>
</dbReference>
<feature type="region of interest" description="Disordered" evidence="6">
    <location>
        <begin position="301"/>
        <end position="341"/>
    </location>
</feature>
<accession>A0A812Y3X8</accession>
<feature type="compositionally biased region" description="Polar residues" evidence="6">
    <location>
        <begin position="960"/>
        <end position="988"/>
    </location>
</feature>
<evidence type="ECO:0000256" key="3">
    <source>
        <dbReference type="ARBA" id="ARBA00023125"/>
    </source>
</evidence>
<feature type="non-terminal residue" evidence="7">
    <location>
        <position position="1"/>
    </location>
</feature>
<evidence type="ECO:0000313" key="7">
    <source>
        <dbReference type="EMBL" id="CAE7758687.1"/>
    </source>
</evidence>
<dbReference type="GO" id="GO:0015074">
    <property type="term" value="P:DNA integration"/>
    <property type="evidence" value="ECO:0007669"/>
    <property type="project" value="InterPro"/>
</dbReference>
<dbReference type="EMBL" id="CAJNJA010039654">
    <property type="protein sequence ID" value="CAE7758687.1"/>
    <property type="molecule type" value="Genomic_DNA"/>
</dbReference>
<reference evidence="7" key="1">
    <citation type="submission" date="2021-02" db="EMBL/GenBank/DDBJ databases">
        <authorList>
            <person name="Dougan E. K."/>
            <person name="Rhodes N."/>
            <person name="Thang M."/>
            <person name="Chan C."/>
        </authorList>
    </citation>
    <scope>NUCLEOTIDE SEQUENCE</scope>
</reference>
<feature type="region of interest" description="Disordered" evidence="6">
    <location>
        <begin position="706"/>
        <end position="788"/>
    </location>
</feature>
<sequence>RLSGSPWGLPTSASSQQTFHAESLGWGAPGHYMTFAWVIKTAFESLAPPEPHVNDSTPFFTMILMDDSVLVEPDVGLRPAIAAETLATLTRTALGEKAINEEKDWEEGRFESSKIIWGLLYDSDLLTRSLPEPKLLKAAHLLNLPDFSYGCRVVDLSLVQELRGNQQFWLSAMPILSGFWEAVEVQRYLIGVRDEWSTTFTHPMVSAMSLQGRCCGLDLGPCVFPVRRCLSETPPGEALATSPEAREGAEELAFEPSPDEDLIVSVKELLPEWKGKLVAYAGDNQTVGAWLEKRHTHREELLADSSGYRPVPDRLAGGPPKGKGGKPPKGKGGKKGKSKDRRLEVDKALSRLLRHEAGTRDIPITADGWVLVRDALRFEPLSRLGVDEGQLKTAVANNTKARISWYDVGEEGDHMIAAWSGHTIPDVTGPGWRVPEGELPSVLVHGTYQRHLNSIKANGLLRTRRDLHFQEPECHQRRWRNDLEVKVTIDPRAASRNGRTFRRTGNGLYLSHESVPASCILEYGPWDNLVGGVDRRTAAASTGETGGLWPPTEPASLQDEVAEVANRLAQVSLHDQEYLVVDAETLDTQAADREEVTKDREEGNCELATDLDWSADEEDLAVAQAEPGEPDLDEPMKEATGEGPAARSAPGARTQGETEGARLDQPTVISLQTGDSDEEEATPDWGPTLNLRASPRAWSSSFAPTYDLQRTSPSHQGAAPVVLKEGPGAGPTTETPEQDPRERSAARVVTSQQGRGRASSEPPPQAEEEPAMGSGELRAPSADPPRRERRKIIFGSSKLLLLASVAQADNANWANLSQALLEANASGTEKAETLERLRQLAEGRRASRQGLEEAARQERARVAQAAEEEERYRAGLNPELQRLERANPVGPRQGEPVLTNNRLQADIEAGVPVWVARRRHRARERAAKHQADQAKVGAPPLNSAGSEQRNPDAKEARAWTRTSTLLPSESYVSSEGPSFSTKGAQSLRRQPESQARKKRRREERKAKAKASEFLARGQRAEKGRSFGTLRRLWTYRPSKAKQLYPDSKELRVAHLQGGGEWKAETLHLLLARLAETTQKSYLSQWRWWELFCARRGTSPWRRVAAYSASEEDLFVQYVVHCGVNSDKAPGTVKGRLAAIRAFHITSGLPDPFAQLPRVALVVAGLKKRYGTKERRRPVTPEMLRWLYTHLHGGTLEQTEAALQWGALYLAFFFLLRASEYLDTGYHSPLRGLRGKDLRLTREGKPCSLRDFEDADELTVFIRGSKTDVYNRGEYRNHYKTGLLLCPVKAAAQLFRAFPLRFAGGPEEEELLFRDTEGKPLPRTLISTLIRKAAEALGEPEGALGTHSLRFGGASALWAAFGDAALVKRWGRWTSESFQTYIWDARATSKDVARKMALTDLTPR</sequence>
<dbReference type="Gene3D" id="1.10.443.10">
    <property type="entry name" value="Intergrase catalytic core"/>
    <property type="match status" value="1"/>
</dbReference>
<feature type="compositionally biased region" description="Polar residues" evidence="6">
    <location>
        <begin position="706"/>
        <end position="715"/>
    </location>
</feature>
<keyword evidence="8" id="KW-1185">Reference proteome</keyword>
<feature type="compositionally biased region" description="Basic and acidic residues" evidence="6">
    <location>
        <begin position="949"/>
        <end position="958"/>
    </location>
</feature>
<dbReference type="GO" id="GO:0000215">
    <property type="term" value="F:tRNA 2'-phosphotransferase activity"/>
    <property type="evidence" value="ECO:0007669"/>
    <property type="project" value="UniProtKB-EC"/>
</dbReference>
<gene>
    <name evidence="7" type="primary">Trpt1</name>
    <name evidence="7" type="ORF">SNEC2469_LOCUS22053</name>
</gene>
<dbReference type="SUPFAM" id="SSF47823">
    <property type="entry name" value="lambda integrase-like, N-terminal domain"/>
    <property type="match status" value="1"/>
</dbReference>
<feature type="compositionally biased region" description="Basic residues" evidence="6">
    <location>
        <begin position="323"/>
        <end position="340"/>
    </location>
</feature>
<dbReference type="SUPFAM" id="SSF56349">
    <property type="entry name" value="DNA breaking-rejoining enzymes"/>
    <property type="match status" value="1"/>
</dbReference>
<feature type="compositionally biased region" description="Basic residues" evidence="6">
    <location>
        <begin position="996"/>
        <end position="1008"/>
    </location>
</feature>
<comment type="catalytic activity">
    <reaction evidence="5">
        <text>2'-phospho-[ligated tRNA] + NAD(+) = mature tRNA + ADP-alpha-D-ribose 1'',2''-cyclic phosphate + nicotinamide</text>
        <dbReference type="Rhea" id="RHEA:23324"/>
        <dbReference type="Rhea" id="RHEA-COMP:11106"/>
        <dbReference type="Rhea" id="RHEA-COMP:11107"/>
        <dbReference type="ChEBI" id="CHEBI:17154"/>
        <dbReference type="ChEBI" id="CHEBI:57540"/>
        <dbReference type="ChEBI" id="CHEBI:76596"/>
        <dbReference type="ChEBI" id="CHEBI:82883"/>
        <dbReference type="ChEBI" id="CHEBI:85027"/>
        <dbReference type="EC" id="2.7.1.160"/>
    </reaction>
</comment>
<evidence type="ECO:0000256" key="2">
    <source>
        <dbReference type="ARBA" id="ARBA00012007"/>
    </source>
</evidence>
<dbReference type="InterPro" id="IPR042080">
    <property type="entry name" value="RNA_2'-PTrans_N"/>
</dbReference>
<evidence type="ECO:0000256" key="5">
    <source>
        <dbReference type="ARBA" id="ARBA00047949"/>
    </source>
</evidence>
<name>A0A812Y3X8_9DINO</name>
<proteinExistence type="predicted"/>
<dbReference type="OrthoDB" id="419694at2759"/>
<keyword evidence="4" id="KW-0233">DNA recombination</keyword>